<evidence type="ECO:0000313" key="1">
    <source>
        <dbReference type="EMBL" id="ASA20920.1"/>
    </source>
</evidence>
<dbReference type="OrthoDB" id="2659088at2"/>
<organism evidence="1 2">
    <name type="scientific">Paenibacillus donghaensis</name>
    <dbReference type="NCBI Taxonomy" id="414771"/>
    <lineage>
        <taxon>Bacteria</taxon>
        <taxon>Bacillati</taxon>
        <taxon>Bacillota</taxon>
        <taxon>Bacilli</taxon>
        <taxon>Bacillales</taxon>
        <taxon>Paenibacillaceae</taxon>
        <taxon>Paenibacillus</taxon>
    </lineage>
</organism>
<accession>A0A2Z2KD26</accession>
<protein>
    <recommendedName>
        <fullName evidence="3">Phage ABA sandwich domain-containing protein</fullName>
    </recommendedName>
</protein>
<dbReference type="AlphaFoldDB" id="A0A2Z2KD26"/>
<dbReference type="KEGG" id="pdh:B9T62_09060"/>
<sequence length="123" mass="13601">MTQVQITDSELNRKLAELMGYSVRKSASCYQIIKGPSYGHWQAEESHAWADAPDYCSDPAASLEAGKAAIAKSQIDYLHNLSKVTNPNADDFAPWTPDEIIKLLSATPRERAEAAYITLSQKE</sequence>
<evidence type="ECO:0008006" key="3">
    <source>
        <dbReference type="Google" id="ProtNLM"/>
    </source>
</evidence>
<dbReference type="RefSeq" id="WP_087914936.1">
    <property type="nucleotide sequence ID" value="NZ_CP021780.1"/>
</dbReference>
<reference evidence="1 2" key="1">
    <citation type="submission" date="2017-06" db="EMBL/GenBank/DDBJ databases">
        <title>Complete genome sequence of Paenibacillus donghaensis KCTC 13049T isolated from East Sea sediment, South Korea.</title>
        <authorList>
            <person name="Jung B.K."/>
            <person name="Hong S.-J."/>
            <person name="Shin J.-H."/>
        </authorList>
    </citation>
    <scope>NUCLEOTIDE SEQUENCE [LARGE SCALE GENOMIC DNA]</scope>
    <source>
        <strain evidence="1 2">KCTC 13049</strain>
    </source>
</reference>
<keyword evidence="2" id="KW-1185">Reference proteome</keyword>
<gene>
    <name evidence="1" type="ORF">B9T62_09060</name>
</gene>
<evidence type="ECO:0000313" key="2">
    <source>
        <dbReference type="Proteomes" id="UP000249890"/>
    </source>
</evidence>
<dbReference type="Proteomes" id="UP000249890">
    <property type="component" value="Chromosome"/>
</dbReference>
<dbReference type="EMBL" id="CP021780">
    <property type="protein sequence ID" value="ASA20920.1"/>
    <property type="molecule type" value="Genomic_DNA"/>
</dbReference>
<name>A0A2Z2KD26_9BACL</name>
<proteinExistence type="predicted"/>